<dbReference type="Proteomes" id="UP001162131">
    <property type="component" value="Unassembled WGS sequence"/>
</dbReference>
<evidence type="ECO:0000259" key="1">
    <source>
        <dbReference type="PROSITE" id="PS50848"/>
    </source>
</evidence>
<comment type="caution">
    <text evidence="2">The sequence shown here is derived from an EMBL/GenBank/DDBJ whole genome shotgun (WGS) entry which is preliminary data.</text>
</comment>
<protein>
    <recommendedName>
        <fullName evidence="1">START domain-containing protein</fullName>
    </recommendedName>
</protein>
<dbReference type="EMBL" id="CAJZBQ010000045">
    <property type="protein sequence ID" value="CAG9328115.1"/>
    <property type="molecule type" value="Genomic_DNA"/>
</dbReference>
<reference evidence="2" key="1">
    <citation type="submission" date="2021-09" db="EMBL/GenBank/DDBJ databases">
        <authorList>
            <consortium name="AG Swart"/>
            <person name="Singh M."/>
            <person name="Singh A."/>
            <person name="Seah K."/>
            <person name="Emmerich C."/>
        </authorList>
    </citation>
    <scope>NUCLEOTIDE SEQUENCE</scope>
    <source>
        <strain evidence="2">ATCC30299</strain>
    </source>
</reference>
<dbReference type="Gene3D" id="3.30.530.20">
    <property type="match status" value="1"/>
</dbReference>
<dbReference type="InterPro" id="IPR002913">
    <property type="entry name" value="START_lipid-bd_dom"/>
</dbReference>
<name>A0AAU9K2C7_9CILI</name>
<feature type="domain" description="START" evidence="1">
    <location>
        <begin position="127"/>
        <end position="277"/>
    </location>
</feature>
<dbReference type="InterPro" id="IPR023393">
    <property type="entry name" value="START-like_dom_sf"/>
</dbReference>
<proteinExistence type="predicted"/>
<dbReference type="CDD" id="cd00177">
    <property type="entry name" value="START"/>
    <property type="match status" value="1"/>
</dbReference>
<dbReference type="SUPFAM" id="SSF55961">
    <property type="entry name" value="Bet v1-like"/>
    <property type="match status" value="1"/>
</dbReference>
<accession>A0AAU9K2C7</accession>
<dbReference type="GO" id="GO:0005737">
    <property type="term" value="C:cytoplasm"/>
    <property type="evidence" value="ECO:0007669"/>
    <property type="project" value="UniProtKB-ARBA"/>
</dbReference>
<organism evidence="2 3">
    <name type="scientific">Blepharisma stoltei</name>
    <dbReference type="NCBI Taxonomy" id="1481888"/>
    <lineage>
        <taxon>Eukaryota</taxon>
        <taxon>Sar</taxon>
        <taxon>Alveolata</taxon>
        <taxon>Ciliophora</taxon>
        <taxon>Postciliodesmatophora</taxon>
        <taxon>Heterotrichea</taxon>
        <taxon>Heterotrichida</taxon>
        <taxon>Blepharismidae</taxon>
        <taxon>Blepharisma</taxon>
    </lineage>
</organism>
<dbReference type="PANTHER" id="PTHR19308:SF56">
    <property type="entry name" value="START DOMAIN-CONTAINING PROTEIN"/>
    <property type="match status" value="1"/>
</dbReference>
<dbReference type="AlphaFoldDB" id="A0AAU9K2C7"/>
<gene>
    <name evidence="2" type="ORF">BSTOLATCC_MIC45573</name>
</gene>
<evidence type="ECO:0000313" key="3">
    <source>
        <dbReference type="Proteomes" id="UP001162131"/>
    </source>
</evidence>
<dbReference type="InterPro" id="IPR051213">
    <property type="entry name" value="START_lipid_transfer"/>
</dbReference>
<keyword evidence="3" id="KW-1185">Reference proteome</keyword>
<dbReference type="Pfam" id="PF01852">
    <property type="entry name" value="START"/>
    <property type="match status" value="1"/>
</dbReference>
<dbReference type="GO" id="GO:0008289">
    <property type="term" value="F:lipid binding"/>
    <property type="evidence" value="ECO:0007669"/>
    <property type="project" value="InterPro"/>
</dbReference>
<evidence type="ECO:0000313" key="2">
    <source>
        <dbReference type="EMBL" id="CAG9328115.1"/>
    </source>
</evidence>
<sequence>MGKVSSKLCAECLMPFYKRFSTVKLQEEDVQPMMSDTPKSSQDEDCFFSKTPIDEVQETVESNDNSNELNLLLDIMSLAKEEFLAYTRVPLSHDGCEELVNKDSCIVYGKDLPGGFLLKAEWMIPYTGKEFIDFFQDIEERPKWDTNISQIKIISQPSQYINTTYTTFKKVLTISPRDLILTSAVFETNDGILLVSKSMENQEFPEKEEFVRMNIELGGYFIQSITETTDGMKSKVFNITKGDFGGSLPKRMIKKMTAMALPGLTKSILKAMKKKSELEL</sequence>
<dbReference type="PANTHER" id="PTHR19308">
    <property type="entry name" value="PHOSPHATIDYLCHOLINE TRANSFER PROTEIN"/>
    <property type="match status" value="1"/>
</dbReference>
<dbReference type="PROSITE" id="PS50848">
    <property type="entry name" value="START"/>
    <property type="match status" value="1"/>
</dbReference>